<dbReference type="KEGG" id="csr:Cspa_c25420"/>
<dbReference type="AlphaFoldDB" id="M1MY32"/>
<dbReference type="eggNOG" id="ENOG5032RKH">
    <property type="taxonomic scope" value="Bacteria"/>
</dbReference>
<reference evidence="1 2" key="1">
    <citation type="submission" date="2013-02" db="EMBL/GenBank/DDBJ databases">
        <title>Genome sequence of Clostridium saccharoperbutylacetonicum N1-4(HMT).</title>
        <authorList>
            <person name="Poehlein A."/>
            <person name="Daniel R."/>
        </authorList>
    </citation>
    <scope>NUCLEOTIDE SEQUENCE [LARGE SCALE GENOMIC DNA]</scope>
    <source>
        <strain evidence="2">N1-4(HMT)</strain>
    </source>
</reference>
<proteinExistence type="predicted"/>
<dbReference type="Proteomes" id="UP000011728">
    <property type="component" value="Chromosome"/>
</dbReference>
<name>M1MY32_9CLOT</name>
<evidence type="ECO:0000313" key="1">
    <source>
        <dbReference type="EMBL" id="AGF56307.1"/>
    </source>
</evidence>
<organism evidence="1 2">
    <name type="scientific">Clostridium saccharoperbutylacetonicum N1-4(HMT)</name>
    <dbReference type="NCBI Taxonomy" id="931276"/>
    <lineage>
        <taxon>Bacteria</taxon>
        <taxon>Bacillati</taxon>
        <taxon>Bacillota</taxon>
        <taxon>Clostridia</taxon>
        <taxon>Eubacteriales</taxon>
        <taxon>Clostridiaceae</taxon>
        <taxon>Clostridium</taxon>
    </lineage>
</organism>
<keyword evidence="2" id="KW-1185">Reference proteome</keyword>
<gene>
    <name evidence="1" type="ORF">Cspa_c25420</name>
</gene>
<accession>M1MY32</accession>
<protein>
    <submittedName>
        <fullName evidence="1">Uncharacterized protein</fullName>
    </submittedName>
</protein>
<sequence>MFNESNIPFEDDINFEKFNFSALPFESFERQKNLFPSMPDDNIPPGLNQPNFNYPGGTFNPPGIPKSPPPNYIPKKNAPEVQKLGAYPGEGGISTKAVSSGSIRFCLYKYTYIWEVSGRNYWAFLLNVDRRSASGFRWFRNTWVYWGIDLRRIDSFICYRADDINDNCPTCDNLTRDKKSQININKDFSLNETREIYSNTLSSIDIPEFKEEIINKVVGCIDDTILKNDLPCVKTRDIGYRLTLEVSYPYNFDNTIKNTIKNFVDEASDGATKIISANRSYTSSDPLEAYNVSLALVPEALKAFSESFNKKLSSLAISESNAITYSIRSEKIYTNWKPLINTNPF</sequence>
<dbReference type="HOGENOM" id="CLU_838631_0_0_9"/>
<dbReference type="EMBL" id="CP004121">
    <property type="protein sequence ID" value="AGF56307.1"/>
    <property type="molecule type" value="Genomic_DNA"/>
</dbReference>
<dbReference type="PATRIC" id="fig|931276.5.peg.2548"/>
<evidence type="ECO:0000313" key="2">
    <source>
        <dbReference type="Proteomes" id="UP000011728"/>
    </source>
</evidence>
<dbReference type="STRING" id="36745.CLSAP_23610"/>
<dbReference type="RefSeq" id="WP_015392626.1">
    <property type="nucleotide sequence ID" value="NC_020291.1"/>
</dbReference>
<dbReference type="OrthoDB" id="2068061at2"/>